<dbReference type="Gene3D" id="1.25.40.10">
    <property type="entry name" value="Tetratricopeptide repeat domain"/>
    <property type="match status" value="1"/>
</dbReference>
<dbReference type="OrthoDB" id="672063at2"/>
<dbReference type="PROSITE" id="PS50005">
    <property type="entry name" value="TPR"/>
    <property type="match status" value="2"/>
</dbReference>
<accession>A0A556MW58</accession>
<keyword evidence="4" id="KW-1185">Reference proteome</keyword>
<feature type="chain" id="PRO_5021982390" evidence="2">
    <location>
        <begin position="20"/>
        <end position="316"/>
    </location>
</feature>
<organism evidence="3 4">
    <name type="scientific">Mucilaginibacter corticis</name>
    <dbReference type="NCBI Taxonomy" id="2597670"/>
    <lineage>
        <taxon>Bacteria</taxon>
        <taxon>Pseudomonadati</taxon>
        <taxon>Bacteroidota</taxon>
        <taxon>Sphingobacteriia</taxon>
        <taxon>Sphingobacteriales</taxon>
        <taxon>Sphingobacteriaceae</taxon>
        <taxon>Mucilaginibacter</taxon>
    </lineage>
</organism>
<proteinExistence type="predicted"/>
<dbReference type="Pfam" id="PF13432">
    <property type="entry name" value="TPR_16"/>
    <property type="match status" value="1"/>
</dbReference>
<dbReference type="SUPFAM" id="SSF48452">
    <property type="entry name" value="TPR-like"/>
    <property type="match status" value="1"/>
</dbReference>
<dbReference type="EMBL" id="VLPK01000001">
    <property type="protein sequence ID" value="TSJ44103.1"/>
    <property type="molecule type" value="Genomic_DNA"/>
</dbReference>
<keyword evidence="1" id="KW-0802">TPR repeat</keyword>
<dbReference type="SMART" id="SM00028">
    <property type="entry name" value="TPR"/>
    <property type="match status" value="2"/>
</dbReference>
<protein>
    <submittedName>
        <fullName evidence="3">Tetratricopeptide repeat protein</fullName>
    </submittedName>
</protein>
<keyword evidence="2" id="KW-0732">Signal</keyword>
<feature type="repeat" description="TPR" evidence="1">
    <location>
        <begin position="206"/>
        <end position="239"/>
    </location>
</feature>
<gene>
    <name evidence="3" type="ORF">FO440_07990</name>
</gene>
<dbReference type="InterPro" id="IPR019734">
    <property type="entry name" value="TPR_rpt"/>
</dbReference>
<reference evidence="3 4" key="1">
    <citation type="submission" date="2019-07" db="EMBL/GenBank/DDBJ databases">
        <authorList>
            <person name="Huq M.A."/>
        </authorList>
    </citation>
    <scope>NUCLEOTIDE SEQUENCE [LARGE SCALE GENOMIC DNA]</scope>
    <source>
        <strain evidence="3 4">MAH-19</strain>
    </source>
</reference>
<sequence length="316" mass="36639">MKRLILSLMLTCFVITASAQTANVDTALKFDNSIMAYEKHWVVLKKPVAYSCYTFGYVYIDKYKGFMFKEAGQFEIGKKNRYVLRYGKKDIYTFSPGNNDQDSVTRVIRFMDTLGGQNVRIMPPPHAAILPPKHFKELKIEAEPIWVKPYYVYTDTLDHNYRWGCFHVEETDRDTGIGYLEKVYRVSPHYKGVKIPMDHAYWISRQGIELKLAPAYVVKGQYDRAITILNKAIQNDPKNLAFYYELGMAYRDKSDWLNAIEVYQQAIAQISADKSSFKSLMAGSISYSFAQLNRDQESKYWHEKSLEYSPCPSCIP</sequence>
<evidence type="ECO:0000256" key="2">
    <source>
        <dbReference type="SAM" id="SignalP"/>
    </source>
</evidence>
<dbReference type="Proteomes" id="UP000318733">
    <property type="component" value="Unassembled WGS sequence"/>
</dbReference>
<evidence type="ECO:0000313" key="4">
    <source>
        <dbReference type="Proteomes" id="UP000318733"/>
    </source>
</evidence>
<name>A0A556MW58_9SPHI</name>
<evidence type="ECO:0000256" key="1">
    <source>
        <dbReference type="PROSITE-ProRule" id="PRU00339"/>
    </source>
</evidence>
<dbReference type="AlphaFoldDB" id="A0A556MW58"/>
<dbReference type="InterPro" id="IPR011990">
    <property type="entry name" value="TPR-like_helical_dom_sf"/>
</dbReference>
<evidence type="ECO:0000313" key="3">
    <source>
        <dbReference type="EMBL" id="TSJ44103.1"/>
    </source>
</evidence>
<comment type="caution">
    <text evidence="3">The sequence shown here is derived from an EMBL/GenBank/DDBJ whole genome shotgun (WGS) entry which is preliminary data.</text>
</comment>
<dbReference type="RefSeq" id="WP_144247667.1">
    <property type="nucleotide sequence ID" value="NZ_VLPK01000001.1"/>
</dbReference>
<feature type="signal peptide" evidence="2">
    <location>
        <begin position="1"/>
        <end position="19"/>
    </location>
</feature>
<feature type="repeat" description="TPR" evidence="1">
    <location>
        <begin position="240"/>
        <end position="273"/>
    </location>
</feature>